<accession>A0ABU3EDC5</accession>
<gene>
    <name evidence="1" type="ORF">RM190_10065</name>
</gene>
<keyword evidence="2" id="KW-1185">Reference proteome</keyword>
<dbReference type="InterPro" id="IPR011059">
    <property type="entry name" value="Metal-dep_hydrolase_composite"/>
</dbReference>
<dbReference type="Proteomes" id="UP001251085">
    <property type="component" value="Unassembled WGS sequence"/>
</dbReference>
<dbReference type="EMBL" id="JAVRQI010000007">
    <property type="protein sequence ID" value="MDT1062204.1"/>
    <property type="molecule type" value="Genomic_DNA"/>
</dbReference>
<protein>
    <submittedName>
        <fullName evidence="1">Uncharacterized protein</fullName>
    </submittedName>
</protein>
<proteinExistence type="predicted"/>
<sequence length="69" mass="7438">MSKSVLGRHRQRLDHDYTPYEGMAVTGSPGRTILRGRTIMAEGVVTGPATAGNYVDRGISEAFATDDRA</sequence>
<dbReference type="SUPFAM" id="SSF51338">
    <property type="entry name" value="Composite domain of metallo-dependent hydrolases"/>
    <property type="match status" value="1"/>
</dbReference>
<comment type="caution">
    <text evidence="1">The sequence shown here is derived from an EMBL/GenBank/DDBJ whole genome shotgun (WGS) entry which is preliminary data.</text>
</comment>
<evidence type="ECO:0000313" key="2">
    <source>
        <dbReference type="Proteomes" id="UP001251085"/>
    </source>
</evidence>
<name>A0ABU3EDC5_9RHOB</name>
<organism evidence="1 2">
    <name type="scientific">Paracoccus broussonetiae</name>
    <dbReference type="NCBI Taxonomy" id="3075834"/>
    <lineage>
        <taxon>Bacteria</taxon>
        <taxon>Pseudomonadati</taxon>
        <taxon>Pseudomonadota</taxon>
        <taxon>Alphaproteobacteria</taxon>
        <taxon>Rhodobacterales</taxon>
        <taxon>Paracoccaceae</taxon>
        <taxon>Paracoccus</taxon>
    </lineage>
</organism>
<reference evidence="2" key="1">
    <citation type="submission" date="2023-07" db="EMBL/GenBank/DDBJ databases">
        <title>Characterization of two Paracoccaceae strains isolated from Phycosphere and proposal of Xinfangfangia lacusdiani sp. nov.</title>
        <authorList>
            <person name="Deng Y."/>
            <person name="Zhang Y.Q."/>
        </authorList>
    </citation>
    <scope>NUCLEOTIDE SEQUENCE [LARGE SCALE GENOMIC DNA]</scope>
    <source>
        <strain evidence="2">CPCC 101403</strain>
    </source>
</reference>
<dbReference type="Gene3D" id="3.20.20.140">
    <property type="entry name" value="Metal-dependent hydrolases"/>
    <property type="match status" value="1"/>
</dbReference>
<evidence type="ECO:0000313" key="1">
    <source>
        <dbReference type="EMBL" id="MDT1062204.1"/>
    </source>
</evidence>
<dbReference type="RefSeq" id="WP_311759302.1">
    <property type="nucleotide sequence ID" value="NZ_JAVRQI010000007.1"/>
</dbReference>